<reference evidence="10 11" key="1">
    <citation type="submission" date="2019-04" db="EMBL/GenBank/DDBJ databases">
        <authorList>
            <person name="Feng G."/>
            <person name="Zhang J."/>
            <person name="Zhu H."/>
        </authorList>
    </citation>
    <scope>NUCLEOTIDE SEQUENCE [LARGE SCALE GENOMIC DNA]</scope>
    <source>
        <strain evidence="10 11">9PBR-1</strain>
    </source>
</reference>
<dbReference type="EC" id="2.7.13.3" evidence="2"/>
<keyword evidence="3" id="KW-0597">Phosphoprotein</keyword>
<sequence>MKLLATTTRYYLLLATLVFAVGSVVLYYGIGLALREEVGEQLVNQQTAVRHRVQATGRLPESVSGGELLLSTAAQSLGLRDTVILDAVEQEPVPYRQLSFPVSAGGVRRWVTLRKSLLETEDMVKMALSVMLTVLALLLLSQGLLNRWLARRLWSPFQQTLQALRHYDLQQQQPLHVPVHTSIDEFSELNQALLQMSQRLAADYQSLKDFTENAAHETRTPLAIMQAKLEQLLQVGELPPAPAALVGELYTATVRLARLHHALTLLSKIENRQFPQLVALQLEQVLLNRLFQLQDFIEEKELVVTCQVQGAPALQMHPALADSLVGNLLQNAIKHNCRGGRLHWVLTPHELAIRNTGPALTQEPERFFERFRKLNPSSESPGLGLSIVQQICRYYGFSVHYTFSVPEAEHTLRVKF</sequence>
<dbReference type="RefSeq" id="WP_135397209.1">
    <property type="nucleotide sequence ID" value="NZ_SRMB01000004.1"/>
</dbReference>
<dbReference type="SUPFAM" id="SSF47384">
    <property type="entry name" value="Homodimeric domain of signal transducing histidine kinase"/>
    <property type="match status" value="1"/>
</dbReference>
<dbReference type="GO" id="GO:0000155">
    <property type="term" value="F:phosphorelay sensor kinase activity"/>
    <property type="evidence" value="ECO:0007669"/>
    <property type="project" value="InterPro"/>
</dbReference>
<dbReference type="Gene3D" id="1.10.287.130">
    <property type="match status" value="1"/>
</dbReference>
<evidence type="ECO:0000256" key="6">
    <source>
        <dbReference type="ARBA" id="ARBA00022777"/>
    </source>
</evidence>
<evidence type="ECO:0000256" key="8">
    <source>
        <dbReference type="SAM" id="Phobius"/>
    </source>
</evidence>
<keyword evidence="4" id="KW-0808">Transferase</keyword>
<dbReference type="Pfam" id="PF00512">
    <property type="entry name" value="HisKA"/>
    <property type="match status" value="1"/>
</dbReference>
<evidence type="ECO:0000256" key="7">
    <source>
        <dbReference type="ARBA" id="ARBA00022989"/>
    </source>
</evidence>
<dbReference type="PROSITE" id="PS50109">
    <property type="entry name" value="HIS_KIN"/>
    <property type="match status" value="1"/>
</dbReference>
<dbReference type="Proteomes" id="UP000298471">
    <property type="component" value="Unassembled WGS sequence"/>
</dbReference>
<organism evidence="10 11">
    <name type="scientific">Hymenobacter metallicola</name>
    <dbReference type="NCBI Taxonomy" id="2563114"/>
    <lineage>
        <taxon>Bacteria</taxon>
        <taxon>Pseudomonadati</taxon>
        <taxon>Bacteroidota</taxon>
        <taxon>Cytophagia</taxon>
        <taxon>Cytophagales</taxon>
        <taxon>Hymenobacteraceae</taxon>
        <taxon>Hymenobacter</taxon>
    </lineage>
</organism>
<gene>
    <name evidence="10" type="ORF">E5K02_19990</name>
</gene>
<dbReference type="InterPro" id="IPR050428">
    <property type="entry name" value="TCS_sensor_his_kinase"/>
</dbReference>
<comment type="caution">
    <text evidence="10">The sequence shown here is derived from an EMBL/GenBank/DDBJ whole genome shotgun (WGS) entry which is preliminary data.</text>
</comment>
<keyword evidence="6 10" id="KW-0418">Kinase</keyword>
<evidence type="ECO:0000256" key="5">
    <source>
        <dbReference type="ARBA" id="ARBA00022692"/>
    </source>
</evidence>
<dbReference type="GO" id="GO:0005886">
    <property type="term" value="C:plasma membrane"/>
    <property type="evidence" value="ECO:0007669"/>
    <property type="project" value="TreeGrafter"/>
</dbReference>
<dbReference type="InterPro" id="IPR003594">
    <property type="entry name" value="HATPase_dom"/>
</dbReference>
<evidence type="ECO:0000256" key="3">
    <source>
        <dbReference type="ARBA" id="ARBA00022553"/>
    </source>
</evidence>
<dbReference type="EMBL" id="SRMB01000004">
    <property type="protein sequence ID" value="TGE23473.1"/>
    <property type="molecule type" value="Genomic_DNA"/>
</dbReference>
<dbReference type="PANTHER" id="PTHR45436:SF5">
    <property type="entry name" value="SENSOR HISTIDINE KINASE TRCS"/>
    <property type="match status" value="1"/>
</dbReference>
<keyword evidence="8" id="KW-0472">Membrane</keyword>
<evidence type="ECO:0000259" key="9">
    <source>
        <dbReference type="PROSITE" id="PS50109"/>
    </source>
</evidence>
<dbReference type="Gene3D" id="3.30.565.10">
    <property type="entry name" value="Histidine kinase-like ATPase, C-terminal domain"/>
    <property type="match status" value="1"/>
</dbReference>
<evidence type="ECO:0000313" key="11">
    <source>
        <dbReference type="Proteomes" id="UP000298471"/>
    </source>
</evidence>
<evidence type="ECO:0000313" key="10">
    <source>
        <dbReference type="EMBL" id="TGE23473.1"/>
    </source>
</evidence>
<dbReference type="SUPFAM" id="SSF55874">
    <property type="entry name" value="ATPase domain of HSP90 chaperone/DNA topoisomerase II/histidine kinase"/>
    <property type="match status" value="1"/>
</dbReference>
<dbReference type="Gene3D" id="6.10.340.10">
    <property type="match status" value="1"/>
</dbReference>
<dbReference type="InterPro" id="IPR003661">
    <property type="entry name" value="HisK_dim/P_dom"/>
</dbReference>
<dbReference type="InterPro" id="IPR005467">
    <property type="entry name" value="His_kinase_dom"/>
</dbReference>
<comment type="catalytic activity">
    <reaction evidence="1">
        <text>ATP + protein L-histidine = ADP + protein N-phospho-L-histidine.</text>
        <dbReference type="EC" id="2.7.13.3"/>
    </reaction>
</comment>
<keyword evidence="11" id="KW-1185">Reference proteome</keyword>
<evidence type="ECO:0000256" key="4">
    <source>
        <dbReference type="ARBA" id="ARBA00022679"/>
    </source>
</evidence>
<feature type="transmembrane region" description="Helical" evidence="8">
    <location>
        <begin position="12"/>
        <end position="30"/>
    </location>
</feature>
<dbReference type="AlphaFoldDB" id="A0A4Z0Q2W3"/>
<keyword evidence="5 8" id="KW-0812">Transmembrane</keyword>
<dbReference type="SMART" id="SM00387">
    <property type="entry name" value="HATPase_c"/>
    <property type="match status" value="1"/>
</dbReference>
<protein>
    <recommendedName>
        <fullName evidence="2">histidine kinase</fullName>
        <ecNumber evidence="2">2.7.13.3</ecNumber>
    </recommendedName>
</protein>
<dbReference type="OrthoDB" id="1522504at2"/>
<dbReference type="CDD" id="cd00082">
    <property type="entry name" value="HisKA"/>
    <property type="match status" value="1"/>
</dbReference>
<dbReference type="Pfam" id="PF02518">
    <property type="entry name" value="HATPase_c"/>
    <property type="match status" value="1"/>
</dbReference>
<proteinExistence type="predicted"/>
<evidence type="ECO:0000256" key="1">
    <source>
        <dbReference type="ARBA" id="ARBA00000085"/>
    </source>
</evidence>
<dbReference type="InterPro" id="IPR036890">
    <property type="entry name" value="HATPase_C_sf"/>
</dbReference>
<dbReference type="PANTHER" id="PTHR45436">
    <property type="entry name" value="SENSOR HISTIDINE KINASE YKOH"/>
    <property type="match status" value="1"/>
</dbReference>
<dbReference type="SMART" id="SM00388">
    <property type="entry name" value="HisKA"/>
    <property type="match status" value="1"/>
</dbReference>
<name>A0A4Z0Q2W3_9BACT</name>
<feature type="domain" description="Histidine kinase" evidence="9">
    <location>
        <begin position="213"/>
        <end position="416"/>
    </location>
</feature>
<evidence type="ECO:0000256" key="2">
    <source>
        <dbReference type="ARBA" id="ARBA00012438"/>
    </source>
</evidence>
<dbReference type="InterPro" id="IPR036097">
    <property type="entry name" value="HisK_dim/P_sf"/>
</dbReference>
<accession>A0A4Z0Q2W3</accession>
<keyword evidence="7 8" id="KW-1133">Transmembrane helix</keyword>